<reference evidence="1" key="1">
    <citation type="journal article" date="2014" name="PLoS Genet.">
        <title>The Genome of Spironucleus salmonicida Highlights a Fish Pathogen Adapted to Fluctuating Environments.</title>
        <authorList>
            <person name="Xu F."/>
            <person name="Jerlstrom-Hultqvist J."/>
            <person name="Einarsson E."/>
            <person name="Astvaldsson A."/>
            <person name="Svard S.G."/>
            <person name="Andersson J.O."/>
        </authorList>
    </citation>
    <scope>NUCLEOTIDE SEQUENCE</scope>
</reference>
<sequence length="340" mass="38327">MLVLGTTVLRRGAIITAGWKMQADNSKYQSPTVLSVALHTLCMLVWYSWPCRASAGRQWTSVVVIGFHNYYNTLVSNINWSGILILVSSLYNMQDTNRIMSLALDTQPSPNLAKQKNMNPHLCSLGESCYSSSVRNRRPPASCKALQNPAMPILSTSPQRRIRELCHVHLRPEGGPGMVCRQDIDSRRQEVLIRCLGCSPFQCLYRRNPVHRIRTTLHKLYSGGMKGSVRQSIRLFDVQRMLSKWCKGIQQHSNKALHWCYSKRSAFSSAIFSNSRNDNVYITTIHGDGTANYNYFQEGVPTTCVEGIDPDGECYAVENESHTATLNMGVRTVCRMSLWG</sequence>
<protein>
    <submittedName>
        <fullName evidence="1">Uncharacterized protein</fullName>
    </submittedName>
</protein>
<dbReference type="VEuPathDB" id="GiardiaDB:SS50377_28491"/>
<proteinExistence type="predicted"/>
<name>V6LG26_9EUKA</name>
<accession>V6LG26</accession>
<evidence type="ECO:0000313" key="1">
    <source>
        <dbReference type="EMBL" id="EST42651.1"/>
    </source>
</evidence>
<dbReference type="EMBL" id="KI546158">
    <property type="protein sequence ID" value="EST42651.1"/>
    <property type="molecule type" value="Genomic_DNA"/>
</dbReference>
<gene>
    <name evidence="1" type="ORF">SS50377_ja052</name>
</gene>
<organism evidence="1">
    <name type="scientific">Spironucleus salmonicida</name>
    <dbReference type="NCBI Taxonomy" id="348837"/>
    <lineage>
        <taxon>Eukaryota</taxon>
        <taxon>Metamonada</taxon>
        <taxon>Diplomonadida</taxon>
        <taxon>Hexamitidae</taxon>
        <taxon>Hexamitinae</taxon>
        <taxon>Spironucleus</taxon>
    </lineage>
</organism>
<dbReference type="AlphaFoldDB" id="V6LG26"/>